<dbReference type="GO" id="GO:1990904">
    <property type="term" value="C:ribonucleoprotein complex"/>
    <property type="evidence" value="ECO:0007669"/>
    <property type="project" value="InterPro"/>
</dbReference>
<dbReference type="OMA" id="MPFIANF"/>
<dbReference type="KEGG" id="ehx:EMIHUDRAFT_61179"/>
<dbReference type="GO" id="GO:0005634">
    <property type="term" value="C:nucleus"/>
    <property type="evidence" value="ECO:0007669"/>
    <property type="project" value="UniProtKB-SubCell"/>
</dbReference>
<organism evidence="6 7">
    <name type="scientific">Emiliania huxleyi (strain CCMP1516)</name>
    <dbReference type="NCBI Taxonomy" id="280463"/>
    <lineage>
        <taxon>Eukaryota</taxon>
        <taxon>Haptista</taxon>
        <taxon>Haptophyta</taxon>
        <taxon>Prymnesiophyceae</taxon>
        <taxon>Isochrysidales</taxon>
        <taxon>Noelaerhabdaceae</taxon>
        <taxon>Emiliania</taxon>
    </lineage>
</organism>
<dbReference type="PRINTS" id="PR00302">
    <property type="entry name" value="LUPUSLA"/>
</dbReference>
<dbReference type="InterPro" id="IPR045180">
    <property type="entry name" value="La_dom_prot"/>
</dbReference>
<dbReference type="Proteomes" id="UP000013827">
    <property type="component" value="Unassembled WGS sequence"/>
</dbReference>
<accession>A0A0D3JH19</accession>
<dbReference type="InterPro" id="IPR036390">
    <property type="entry name" value="WH_DNA-bd_sf"/>
</dbReference>
<dbReference type="InterPro" id="IPR002344">
    <property type="entry name" value="Lupus_La"/>
</dbReference>
<dbReference type="HOGENOM" id="CLU_171518_0_0_1"/>
<dbReference type="GeneID" id="17268351"/>
<keyword evidence="3" id="KW-0539">Nucleus</keyword>
<evidence type="ECO:0000256" key="4">
    <source>
        <dbReference type="PROSITE-ProRule" id="PRU00332"/>
    </source>
</evidence>
<evidence type="ECO:0000256" key="1">
    <source>
        <dbReference type="ARBA" id="ARBA00004123"/>
    </source>
</evidence>
<evidence type="ECO:0000313" key="6">
    <source>
        <dbReference type="EnsemblProtists" id="EOD22804"/>
    </source>
</evidence>
<dbReference type="InterPro" id="IPR006630">
    <property type="entry name" value="La_HTH"/>
</dbReference>
<evidence type="ECO:0000256" key="2">
    <source>
        <dbReference type="ARBA" id="ARBA00022884"/>
    </source>
</evidence>
<dbReference type="STRING" id="2903.R1EPJ2"/>
<reference evidence="7" key="1">
    <citation type="journal article" date="2013" name="Nature">
        <title>Pan genome of the phytoplankton Emiliania underpins its global distribution.</title>
        <authorList>
            <person name="Read B.A."/>
            <person name="Kegel J."/>
            <person name="Klute M.J."/>
            <person name="Kuo A."/>
            <person name="Lefebvre S.C."/>
            <person name="Maumus F."/>
            <person name="Mayer C."/>
            <person name="Miller J."/>
            <person name="Monier A."/>
            <person name="Salamov A."/>
            <person name="Young J."/>
            <person name="Aguilar M."/>
            <person name="Claverie J.M."/>
            <person name="Frickenhaus S."/>
            <person name="Gonzalez K."/>
            <person name="Herman E.K."/>
            <person name="Lin Y.C."/>
            <person name="Napier J."/>
            <person name="Ogata H."/>
            <person name="Sarno A.F."/>
            <person name="Shmutz J."/>
            <person name="Schroeder D."/>
            <person name="de Vargas C."/>
            <person name="Verret F."/>
            <person name="von Dassow P."/>
            <person name="Valentin K."/>
            <person name="Van de Peer Y."/>
            <person name="Wheeler G."/>
            <person name="Dacks J.B."/>
            <person name="Delwiche C.F."/>
            <person name="Dyhrman S.T."/>
            <person name="Glockner G."/>
            <person name="John U."/>
            <person name="Richards T."/>
            <person name="Worden A.Z."/>
            <person name="Zhang X."/>
            <person name="Grigoriev I.V."/>
            <person name="Allen A.E."/>
            <person name="Bidle K."/>
            <person name="Borodovsky M."/>
            <person name="Bowler C."/>
            <person name="Brownlee C."/>
            <person name="Cock J.M."/>
            <person name="Elias M."/>
            <person name="Gladyshev V.N."/>
            <person name="Groth M."/>
            <person name="Guda C."/>
            <person name="Hadaegh A."/>
            <person name="Iglesias-Rodriguez M.D."/>
            <person name="Jenkins J."/>
            <person name="Jones B.M."/>
            <person name="Lawson T."/>
            <person name="Leese F."/>
            <person name="Lindquist E."/>
            <person name="Lobanov A."/>
            <person name="Lomsadze A."/>
            <person name="Malik S.B."/>
            <person name="Marsh M.E."/>
            <person name="Mackinder L."/>
            <person name="Mock T."/>
            <person name="Mueller-Roeber B."/>
            <person name="Pagarete A."/>
            <person name="Parker M."/>
            <person name="Probert I."/>
            <person name="Quesneville H."/>
            <person name="Raines C."/>
            <person name="Rensing S.A."/>
            <person name="Riano-Pachon D.M."/>
            <person name="Richier S."/>
            <person name="Rokitta S."/>
            <person name="Shiraiwa Y."/>
            <person name="Soanes D.M."/>
            <person name="van der Giezen M."/>
            <person name="Wahlund T.M."/>
            <person name="Williams B."/>
            <person name="Wilson W."/>
            <person name="Wolfe G."/>
            <person name="Wurch L.L."/>
        </authorList>
    </citation>
    <scope>NUCLEOTIDE SEQUENCE</scope>
</reference>
<dbReference type="eggNOG" id="KOG1855">
    <property type="taxonomic scope" value="Eukaryota"/>
</dbReference>
<comment type="subcellular location">
    <subcellularLocation>
        <location evidence="1">Nucleus</location>
    </subcellularLocation>
</comment>
<dbReference type="PaxDb" id="2903-EOD22804"/>
<dbReference type="InterPro" id="IPR036388">
    <property type="entry name" value="WH-like_DNA-bd_sf"/>
</dbReference>
<dbReference type="SUPFAM" id="SSF46785">
    <property type="entry name" value="Winged helix' DNA-binding domain"/>
    <property type="match status" value="1"/>
</dbReference>
<reference evidence="6" key="2">
    <citation type="submission" date="2024-10" db="UniProtKB">
        <authorList>
            <consortium name="EnsemblProtists"/>
        </authorList>
    </citation>
    <scope>IDENTIFICATION</scope>
</reference>
<dbReference type="SMART" id="SM00715">
    <property type="entry name" value="LA"/>
    <property type="match status" value="1"/>
</dbReference>
<feature type="domain" description="HTH La-type RNA-binding" evidence="5">
    <location>
        <begin position="6"/>
        <end position="94"/>
    </location>
</feature>
<dbReference type="PANTHER" id="PTHR22792">
    <property type="entry name" value="LUPUS LA PROTEIN-RELATED"/>
    <property type="match status" value="1"/>
</dbReference>
<dbReference type="AlphaFoldDB" id="A0A0D3JH19"/>
<dbReference type="Gene3D" id="1.10.10.10">
    <property type="entry name" value="Winged helix-like DNA-binding domain superfamily/Winged helix DNA-binding domain"/>
    <property type="match status" value="1"/>
</dbReference>
<evidence type="ECO:0000256" key="3">
    <source>
        <dbReference type="ARBA" id="ARBA00023242"/>
    </source>
</evidence>
<proteinExistence type="predicted"/>
<dbReference type="GO" id="GO:0003723">
    <property type="term" value="F:RNA binding"/>
    <property type="evidence" value="ECO:0007669"/>
    <property type="project" value="UniProtKB-UniRule"/>
</dbReference>
<keyword evidence="7" id="KW-1185">Reference proteome</keyword>
<dbReference type="Pfam" id="PF05383">
    <property type="entry name" value="La"/>
    <property type="match status" value="1"/>
</dbReference>
<dbReference type="GO" id="GO:0006396">
    <property type="term" value="P:RNA processing"/>
    <property type="evidence" value="ECO:0007669"/>
    <property type="project" value="InterPro"/>
</dbReference>
<evidence type="ECO:0000259" key="5">
    <source>
        <dbReference type="PROSITE" id="PS50961"/>
    </source>
</evidence>
<dbReference type="RefSeq" id="XP_005775233.1">
    <property type="nucleotide sequence ID" value="XM_005775176.1"/>
</dbReference>
<dbReference type="EnsemblProtists" id="EOD22804">
    <property type="protein sequence ID" value="EOD22804"/>
    <property type="gene ID" value="EMIHUDRAFT_61179"/>
</dbReference>
<evidence type="ECO:0000313" key="7">
    <source>
        <dbReference type="Proteomes" id="UP000013827"/>
    </source>
</evidence>
<dbReference type="PROSITE" id="PS50961">
    <property type="entry name" value="HTH_LA"/>
    <property type="match status" value="1"/>
</dbReference>
<sequence length="94" mass="9951">MAEAASDSSLAPPAELVSQLGFYFSDSNLRRDRFLIRLTGADGTGAVPIETLATFNRVAAHTQDVGVIVAALRQAPGLVVSDDEQSVRRVSPLP</sequence>
<keyword evidence="2 4" id="KW-0694">RNA-binding</keyword>
<name>A0A0D3JH19_EMIH1</name>
<protein>
    <recommendedName>
        <fullName evidence="5">HTH La-type RNA-binding domain-containing protein</fullName>
    </recommendedName>
</protein>